<keyword evidence="1" id="KW-0805">Transcription regulation</keyword>
<organism evidence="6 7">
    <name type="scientific">Zhihengliuella halotolerans</name>
    <dbReference type="NCBI Taxonomy" id="370736"/>
    <lineage>
        <taxon>Bacteria</taxon>
        <taxon>Bacillati</taxon>
        <taxon>Actinomycetota</taxon>
        <taxon>Actinomycetes</taxon>
        <taxon>Micrococcales</taxon>
        <taxon>Micrococcaceae</taxon>
        <taxon>Zhihengliuella</taxon>
    </lineage>
</organism>
<dbReference type="PANTHER" id="PTHR30055:SF243">
    <property type="entry name" value="HTH-TYPE TRANSCRIPTIONAL REGULATOR RV1816"/>
    <property type="match status" value="1"/>
</dbReference>
<reference evidence="6 7" key="1">
    <citation type="submission" date="2019-02" db="EMBL/GenBank/DDBJ databases">
        <title>Sequencing the genomes of 1000 actinobacteria strains.</title>
        <authorList>
            <person name="Klenk H.-P."/>
        </authorList>
    </citation>
    <scope>NUCLEOTIDE SEQUENCE [LARGE SCALE GENOMIC DNA]</scope>
    <source>
        <strain evidence="6 7">DSM 17364</strain>
    </source>
</reference>
<accession>A0A4Q8AI29</accession>
<dbReference type="PANTHER" id="PTHR30055">
    <property type="entry name" value="HTH-TYPE TRANSCRIPTIONAL REGULATOR RUTR"/>
    <property type="match status" value="1"/>
</dbReference>
<proteinExistence type="predicted"/>
<evidence type="ECO:0000313" key="7">
    <source>
        <dbReference type="Proteomes" id="UP000292685"/>
    </source>
</evidence>
<comment type="caution">
    <text evidence="6">The sequence shown here is derived from an EMBL/GenBank/DDBJ whole genome shotgun (WGS) entry which is preliminary data.</text>
</comment>
<evidence type="ECO:0000259" key="5">
    <source>
        <dbReference type="PROSITE" id="PS50977"/>
    </source>
</evidence>
<dbReference type="RefSeq" id="WP_130451844.1">
    <property type="nucleotide sequence ID" value="NZ_SHLA01000001.1"/>
</dbReference>
<dbReference type="AlphaFoldDB" id="A0A4Q8AI29"/>
<dbReference type="GO" id="GO:0003700">
    <property type="term" value="F:DNA-binding transcription factor activity"/>
    <property type="evidence" value="ECO:0007669"/>
    <property type="project" value="TreeGrafter"/>
</dbReference>
<sequence length="241" mass="25567">MDQPPDAALPFGARARHRRAVETEILSVARRHLAETGAAALSLRAVARDMGLAPSALYRYVENRDELLTRLIVAAFDAAATEVERAESRIDPDDLPGRWRAMAHALRAWALAHPHEYALVYGSPVPGYHAPGELTTPSGTRVIARLMALYADAAAAGARPRLAPLAPDARAAVVRALLGDASQEPTTFDPDLVLAGATAWMLLLGTISQEVFGHAGNLGSAAEPLFDASIAQAWAIVTGEN</sequence>
<dbReference type="GO" id="GO:0000976">
    <property type="term" value="F:transcription cis-regulatory region binding"/>
    <property type="evidence" value="ECO:0007669"/>
    <property type="project" value="TreeGrafter"/>
</dbReference>
<evidence type="ECO:0000256" key="1">
    <source>
        <dbReference type="ARBA" id="ARBA00023015"/>
    </source>
</evidence>
<evidence type="ECO:0000256" key="2">
    <source>
        <dbReference type="ARBA" id="ARBA00023125"/>
    </source>
</evidence>
<dbReference type="PROSITE" id="PS50977">
    <property type="entry name" value="HTH_TETR_2"/>
    <property type="match status" value="1"/>
</dbReference>
<dbReference type="InterPro" id="IPR036271">
    <property type="entry name" value="Tet_transcr_reg_TetR-rel_C_sf"/>
</dbReference>
<evidence type="ECO:0000256" key="4">
    <source>
        <dbReference type="PROSITE-ProRule" id="PRU00335"/>
    </source>
</evidence>
<dbReference type="Pfam" id="PF00440">
    <property type="entry name" value="TetR_N"/>
    <property type="match status" value="1"/>
</dbReference>
<dbReference type="SUPFAM" id="SSF46689">
    <property type="entry name" value="Homeodomain-like"/>
    <property type="match status" value="1"/>
</dbReference>
<evidence type="ECO:0000313" key="6">
    <source>
        <dbReference type="EMBL" id="RZU63485.1"/>
    </source>
</evidence>
<name>A0A4Q8AI29_9MICC</name>
<dbReference type="OrthoDB" id="3210322at2"/>
<dbReference type="InterPro" id="IPR009057">
    <property type="entry name" value="Homeodomain-like_sf"/>
</dbReference>
<feature type="domain" description="HTH tetR-type" evidence="5">
    <location>
        <begin position="19"/>
        <end position="79"/>
    </location>
</feature>
<dbReference type="Gene3D" id="1.10.357.10">
    <property type="entry name" value="Tetracycline Repressor, domain 2"/>
    <property type="match status" value="1"/>
</dbReference>
<protein>
    <submittedName>
        <fullName evidence="6">TetR family transcriptional regulator</fullName>
    </submittedName>
</protein>
<dbReference type="InterPro" id="IPR025996">
    <property type="entry name" value="MT1864/Rv1816-like_C"/>
</dbReference>
<keyword evidence="7" id="KW-1185">Reference proteome</keyword>
<dbReference type="InterPro" id="IPR001647">
    <property type="entry name" value="HTH_TetR"/>
</dbReference>
<feature type="DNA-binding region" description="H-T-H motif" evidence="4">
    <location>
        <begin position="42"/>
        <end position="61"/>
    </location>
</feature>
<keyword evidence="2 4" id="KW-0238">DNA-binding</keyword>
<dbReference type="Pfam" id="PF13305">
    <property type="entry name" value="TetR_C_33"/>
    <property type="match status" value="1"/>
</dbReference>
<dbReference type="InterPro" id="IPR050109">
    <property type="entry name" value="HTH-type_TetR-like_transc_reg"/>
</dbReference>
<dbReference type="EMBL" id="SHLA01000001">
    <property type="protein sequence ID" value="RZU63485.1"/>
    <property type="molecule type" value="Genomic_DNA"/>
</dbReference>
<evidence type="ECO:0000256" key="3">
    <source>
        <dbReference type="ARBA" id="ARBA00023163"/>
    </source>
</evidence>
<dbReference type="Proteomes" id="UP000292685">
    <property type="component" value="Unassembled WGS sequence"/>
</dbReference>
<dbReference type="SUPFAM" id="SSF48498">
    <property type="entry name" value="Tetracyclin repressor-like, C-terminal domain"/>
    <property type="match status" value="1"/>
</dbReference>
<keyword evidence="3" id="KW-0804">Transcription</keyword>
<gene>
    <name evidence="6" type="ORF">EV380_3106</name>
</gene>